<dbReference type="SFLD" id="SFLDS00001">
    <property type="entry name" value="Enolase"/>
    <property type="match status" value="1"/>
</dbReference>
<dbReference type="PANTHER" id="PTHR13794:SF58">
    <property type="entry name" value="MITOCHONDRIAL ENOLASE SUPERFAMILY MEMBER 1"/>
    <property type="match status" value="1"/>
</dbReference>
<reference evidence="5 6" key="1">
    <citation type="journal article" date="2007" name="Int. J. Syst. Evol. Microbiol.">
        <title>Paenibacillus ginsengarvi sp. nov., isolated from soil from ginseng cultivation.</title>
        <authorList>
            <person name="Yoon M.H."/>
            <person name="Ten L.N."/>
            <person name="Im W.T."/>
        </authorList>
    </citation>
    <scope>NUCLEOTIDE SEQUENCE [LARGE SCALE GENOMIC DNA]</scope>
    <source>
        <strain evidence="5 6">KCTC 13059</strain>
    </source>
</reference>
<sequence length="437" mass="47845">MFAGIWTGIRYGTNCRQASWRGSNAVERSASDMKIIDVRTVLLTGPCTNDPFLSESRKLRSAAFIEVITDTELVGIGETYIGYFFPESVPTIVDFFKPILLGQSVDNIAELWQRMYHSGNFWCRVGMGLSVLNGIEAALWDLKGKMYGLPVYELLGGRKHNRLPCYATGGPSNYPKEKLAAKLDHYLSLGFNGVKLGAGCLDTSRGGWHMPRSKGEIAEFEADKLEFVRKHVGGDVHLMLDGHMGNSPTHTWDLDTAVTVLQALEPYDLLFFEEPLHYTDAAGYAELRKKTTIPIAGGECLTGSCEWKMFDDLNCFDVGQPDAAFTGGLGEFMKVAAMLEGSGRKIATHAWGAGGCLMQNIHCGFASGNTLILEIPPDFAGLHSDIVRDSFRMEGGYIWPPEGSGLGIVLTDEIKHKYSFVPGSGEFNSVPGKVLTT</sequence>
<dbReference type="Proteomes" id="UP000282311">
    <property type="component" value="Unassembled WGS sequence"/>
</dbReference>
<dbReference type="GO" id="GO:0016052">
    <property type="term" value="P:carbohydrate catabolic process"/>
    <property type="evidence" value="ECO:0007669"/>
    <property type="project" value="TreeGrafter"/>
</dbReference>
<protein>
    <submittedName>
        <fullName evidence="5">Mandelate racemase/muconate lactonizing enzyme family protein</fullName>
    </submittedName>
</protein>
<dbReference type="Pfam" id="PF13378">
    <property type="entry name" value="MR_MLE_C"/>
    <property type="match status" value="1"/>
</dbReference>
<dbReference type="SUPFAM" id="SSF51604">
    <property type="entry name" value="Enolase C-terminal domain-like"/>
    <property type="match status" value="1"/>
</dbReference>
<dbReference type="InterPro" id="IPR036849">
    <property type="entry name" value="Enolase-like_C_sf"/>
</dbReference>
<evidence type="ECO:0000256" key="3">
    <source>
        <dbReference type="ARBA" id="ARBA00022842"/>
    </source>
</evidence>
<dbReference type="Gene3D" id="3.30.390.10">
    <property type="entry name" value="Enolase-like, N-terminal domain"/>
    <property type="match status" value="1"/>
</dbReference>
<dbReference type="GO" id="GO:0000287">
    <property type="term" value="F:magnesium ion binding"/>
    <property type="evidence" value="ECO:0007669"/>
    <property type="project" value="TreeGrafter"/>
</dbReference>
<dbReference type="PANTHER" id="PTHR13794">
    <property type="entry name" value="ENOLASE SUPERFAMILY, MANDELATE RACEMASE"/>
    <property type="match status" value="1"/>
</dbReference>
<dbReference type="InterPro" id="IPR046945">
    <property type="entry name" value="RHMD-like"/>
</dbReference>
<evidence type="ECO:0000256" key="1">
    <source>
        <dbReference type="ARBA" id="ARBA00001946"/>
    </source>
</evidence>
<comment type="caution">
    <text evidence="5">The sequence shown here is derived from an EMBL/GenBank/DDBJ whole genome shotgun (WGS) entry which is preliminary data.</text>
</comment>
<dbReference type="SMART" id="SM00922">
    <property type="entry name" value="MR_MLE"/>
    <property type="match status" value="1"/>
</dbReference>
<organism evidence="5 6">
    <name type="scientific">Paenibacillus ginsengarvi</name>
    <dbReference type="NCBI Taxonomy" id="400777"/>
    <lineage>
        <taxon>Bacteria</taxon>
        <taxon>Bacillati</taxon>
        <taxon>Bacillota</taxon>
        <taxon>Bacilli</taxon>
        <taxon>Bacillales</taxon>
        <taxon>Paenibacillaceae</taxon>
        <taxon>Paenibacillus</taxon>
    </lineage>
</organism>
<dbReference type="Pfam" id="PF02746">
    <property type="entry name" value="MR_MLE_N"/>
    <property type="match status" value="1"/>
</dbReference>
<dbReference type="AlphaFoldDB" id="A0A3B0AZU1"/>
<dbReference type="InterPro" id="IPR013342">
    <property type="entry name" value="Mandelate_racemase_C"/>
</dbReference>
<gene>
    <name evidence="5" type="ORF">D7M11_31770</name>
</gene>
<keyword evidence="6" id="KW-1185">Reference proteome</keyword>
<dbReference type="InterPro" id="IPR029065">
    <property type="entry name" value="Enolase_C-like"/>
</dbReference>
<dbReference type="CDD" id="cd03316">
    <property type="entry name" value="MR_like"/>
    <property type="match status" value="1"/>
</dbReference>
<feature type="domain" description="Mandelate racemase/muconate lactonizing enzyme C-terminal" evidence="4">
    <location>
        <begin position="176"/>
        <end position="294"/>
    </location>
</feature>
<dbReference type="Gene3D" id="3.20.20.120">
    <property type="entry name" value="Enolase-like C-terminal domain"/>
    <property type="match status" value="1"/>
</dbReference>
<dbReference type="EMBL" id="RBAH01000035">
    <property type="protein sequence ID" value="RKN66055.1"/>
    <property type="molecule type" value="Genomic_DNA"/>
</dbReference>
<evidence type="ECO:0000313" key="5">
    <source>
        <dbReference type="EMBL" id="RKN66055.1"/>
    </source>
</evidence>
<keyword evidence="2" id="KW-0479">Metal-binding</keyword>
<dbReference type="SFLD" id="SFLDG00179">
    <property type="entry name" value="mandelate_racemase"/>
    <property type="match status" value="1"/>
</dbReference>
<name>A0A3B0AZU1_9BACL</name>
<dbReference type="SUPFAM" id="SSF54826">
    <property type="entry name" value="Enolase N-terminal domain-like"/>
    <property type="match status" value="1"/>
</dbReference>
<comment type="cofactor">
    <cofactor evidence="1">
        <name>Mg(2+)</name>
        <dbReference type="ChEBI" id="CHEBI:18420"/>
    </cofactor>
</comment>
<accession>A0A3B0AZU1</accession>
<dbReference type="InterPro" id="IPR013341">
    <property type="entry name" value="Mandelate_racemase_N_dom"/>
</dbReference>
<evidence type="ECO:0000259" key="4">
    <source>
        <dbReference type="SMART" id="SM00922"/>
    </source>
</evidence>
<proteinExistence type="predicted"/>
<dbReference type="GO" id="GO:0016836">
    <property type="term" value="F:hydro-lyase activity"/>
    <property type="evidence" value="ECO:0007669"/>
    <property type="project" value="TreeGrafter"/>
</dbReference>
<keyword evidence="3" id="KW-0460">Magnesium</keyword>
<evidence type="ECO:0000256" key="2">
    <source>
        <dbReference type="ARBA" id="ARBA00022723"/>
    </source>
</evidence>
<dbReference type="InterPro" id="IPR029017">
    <property type="entry name" value="Enolase-like_N"/>
</dbReference>
<evidence type="ECO:0000313" key="6">
    <source>
        <dbReference type="Proteomes" id="UP000282311"/>
    </source>
</evidence>